<dbReference type="RefSeq" id="XP_043012546.1">
    <property type="nucleotide sequence ID" value="XM_043151451.1"/>
</dbReference>
<reference evidence="1" key="1">
    <citation type="journal article" date="2021" name="Genome Biol. Evol.">
        <title>The assembled and annotated genome of the fairy-ring fungus Marasmius oreades.</title>
        <authorList>
            <person name="Hiltunen M."/>
            <person name="Ament-Velasquez S.L."/>
            <person name="Johannesson H."/>
        </authorList>
    </citation>
    <scope>NUCLEOTIDE SEQUENCE</scope>
    <source>
        <strain evidence="1">03SP1</strain>
    </source>
</reference>
<name>A0A9P7UWR4_9AGAR</name>
<evidence type="ECO:0000313" key="1">
    <source>
        <dbReference type="EMBL" id="KAG7096076.1"/>
    </source>
</evidence>
<proteinExistence type="predicted"/>
<comment type="caution">
    <text evidence="1">The sequence shown here is derived from an EMBL/GenBank/DDBJ whole genome shotgun (WGS) entry which is preliminary data.</text>
</comment>
<evidence type="ECO:0000313" key="2">
    <source>
        <dbReference type="Proteomes" id="UP001049176"/>
    </source>
</evidence>
<sequence>MLQEILRKLDDMSEHGVDELKHVVDKLLEDSETQNTFIQSDYLESSRVSRRPRIKLTFATPSPSSPPEPWKYNTLRLLPSSPIRHVPQWSKNREDYKIFRDQSIRTFS</sequence>
<accession>A0A9P7UWR4</accession>
<protein>
    <submittedName>
        <fullName evidence="1">Uncharacterized protein</fullName>
    </submittedName>
</protein>
<dbReference type="GeneID" id="66075833"/>
<organism evidence="1 2">
    <name type="scientific">Marasmius oreades</name>
    <name type="common">fairy-ring Marasmius</name>
    <dbReference type="NCBI Taxonomy" id="181124"/>
    <lineage>
        <taxon>Eukaryota</taxon>
        <taxon>Fungi</taxon>
        <taxon>Dikarya</taxon>
        <taxon>Basidiomycota</taxon>
        <taxon>Agaricomycotina</taxon>
        <taxon>Agaricomycetes</taxon>
        <taxon>Agaricomycetidae</taxon>
        <taxon>Agaricales</taxon>
        <taxon>Marasmiineae</taxon>
        <taxon>Marasmiaceae</taxon>
        <taxon>Marasmius</taxon>
    </lineage>
</organism>
<keyword evidence="2" id="KW-1185">Reference proteome</keyword>
<dbReference type="KEGG" id="more:E1B28_006757"/>
<gene>
    <name evidence="1" type="ORF">E1B28_006757</name>
</gene>
<dbReference type="EMBL" id="CM032183">
    <property type="protein sequence ID" value="KAG7096076.1"/>
    <property type="molecule type" value="Genomic_DNA"/>
</dbReference>
<dbReference type="Proteomes" id="UP001049176">
    <property type="component" value="Chromosome 3"/>
</dbReference>
<dbReference type="AlphaFoldDB" id="A0A9P7UWR4"/>